<dbReference type="EMBL" id="JAGQHR010000864">
    <property type="protein sequence ID" value="MCA9729842.1"/>
    <property type="molecule type" value="Genomic_DNA"/>
</dbReference>
<dbReference type="InterPro" id="IPR029063">
    <property type="entry name" value="SAM-dependent_MTases_sf"/>
</dbReference>
<dbReference type="Pfam" id="PF08241">
    <property type="entry name" value="Methyltransf_11"/>
    <property type="match status" value="1"/>
</dbReference>
<dbReference type="AlphaFoldDB" id="A0A956M385"/>
<sequence>EKRFFEETRWEHALPGELILEAGSGSGRFTEQAVSTGAMVISFDYSYAVEANYASNGHHPNLLIVQADIYRMPFRPESFPKVFCFGVLQHTPDPERSLRSLVQVVSPGGNLVVDVYKRRARFKHMLVTKYWVRPLTRKMDPARLYRLTPRHVRLMWPLAKWIHRLPYGRIINWQLLIADYRGTYDLREETLKEWAVLDTFDMLSPRYDFPQTIETVTRWCKDAGLGAIEVAFGYNGIEGRGIKPTA</sequence>
<reference evidence="2" key="2">
    <citation type="journal article" date="2021" name="Microbiome">
        <title>Successional dynamics and alternative stable states in a saline activated sludge microbial community over 9 years.</title>
        <authorList>
            <person name="Wang Y."/>
            <person name="Ye J."/>
            <person name="Ju F."/>
            <person name="Liu L."/>
            <person name="Boyd J.A."/>
            <person name="Deng Y."/>
            <person name="Parks D.H."/>
            <person name="Jiang X."/>
            <person name="Yin X."/>
            <person name="Woodcroft B.J."/>
            <person name="Tyson G.W."/>
            <person name="Hugenholtz P."/>
            <person name="Polz M.F."/>
            <person name="Zhang T."/>
        </authorList>
    </citation>
    <scope>NUCLEOTIDE SEQUENCE</scope>
    <source>
        <strain evidence="2">HKST-UBA01</strain>
    </source>
</reference>
<dbReference type="Gene3D" id="3.40.50.150">
    <property type="entry name" value="Vaccinia Virus protein VP39"/>
    <property type="match status" value="1"/>
</dbReference>
<dbReference type="GO" id="GO:0008757">
    <property type="term" value="F:S-adenosylmethionine-dependent methyltransferase activity"/>
    <property type="evidence" value="ECO:0007669"/>
    <property type="project" value="InterPro"/>
</dbReference>
<keyword evidence="2" id="KW-0808">Transferase</keyword>
<evidence type="ECO:0000313" key="3">
    <source>
        <dbReference type="Proteomes" id="UP000697710"/>
    </source>
</evidence>
<gene>
    <name evidence="2" type="ORF">KC729_19315</name>
</gene>
<proteinExistence type="predicted"/>
<dbReference type="GO" id="GO:0032259">
    <property type="term" value="P:methylation"/>
    <property type="evidence" value="ECO:0007669"/>
    <property type="project" value="UniProtKB-KW"/>
</dbReference>
<feature type="non-terminal residue" evidence="2">
    <location>
        <position position="1"/>
    </location>
</feature>
<dbReference type="InterPro" id="IPR013216">
    <property type="entry name" value="Methyltransf_11"/>
</dbReference>
<evidence type="ECO:0000259" key="1">
    <source>
        <dbReference type="Pfam" id="PF08241"/>
    </source>
</evidence>
<evidence type="ECO:0000313" key="2">
    <source>
        <dbReference type="EMBL" id="MCA9729842.1"/>
    </source>
</evidence>
<reference evidence="2" key="1">
    <citation type="submission" date="2020-04" db="EMBL/GenBank/DDBJ databases">
        <authorList>
            <person name="Zhang T."/>
        </authorList>
    </citation>
    <scope>NUCLEOTIDE SEQUENCE</scope>
    <source>
        <strain evidence="2">HKST-UBA01</strain>
    </source>
</reference>
<feature type="domain" description="Methyltransferase type 11" evidence="1">
    <location>
        <begin position="20"/>
        <end position="113"/>
    </location>
</feature>
<dbReference type="PANTHER" id="PTHR43861">
    <property type="entry name" value="TRANS-ACONITATE 2-METHYLTRANSFERASE-RELATED"/>
    <property type="match status" value="1"/>
</dbReference>
<name>A0A956M385_UNCEI</name>
<protein>
    <submittedName>
        <fullName evidence="2">Class I SAM-dependent methyltransferase</fullName>
    </submittedName>
</protein>
<dbReference type="Proteomes" id="UP000697710">
    <property type="component" value="Unassembled WGS sequence"/>
</dbReference>
<comment type="caution">
    <text evidence="2">The sequence shown here is derived from an EMBL/GenBank/DDBJ whole genome shotgun (WGS) entry which is preliminary data.</text>
</comment>
<dbReference type="PANTHER" id="PTHR43861:SF1">
    <property type="entry name" value="TRANS-ACONITATE 2-METHYLTRANSFERASE"/>
    <property type="match status" value="1"/>
</dbReference>
<organism evidence="2 3">
    <name type="scientific">Eiseniibacteriota bacterium</name>
    <dbReference type="NCBI Taxonomy" id="2212470"/>
    <lineage>
        <taxon>Bacteria</taxon>
        <taxon>Candidatus Eiseniibacteriota</taxon>
    </lineage>
</organism>
<dbReference type="SUPFAM" id="SSF53335">
    <property type="entry name" value="S-adenosyl-L-methionine-dependent methyltransferases"/>
    <property type="match status" value="1"/>
</dbReference>
<keyword evidence="2" id="KW-0489">Methyltransferase</keyword>
<dbReference type="CDD" id="cd02440">
    <property type="entry name" value="AdoMet_MTases"/>
    <property type="match status" value="1"/>
</dbReference>
<accession>A0A956M385</accession>